<feature type="domain" description="NTF2" evidence="1">
    <location>
        <begin position="11"/>
        <end position="123"/>
    </location>
</feature>
<reference evidence="4 5" key="2">
    <citation type="submission" date="2025-04" db="UniProtKB">
        <authorList>
            <consortium name="RefSeq"/>
        </authorList>
    </citation>
    <scope>IDENTIFICATION</scope>
    <source>
        <tissue evidence="4 5">Whole body</tissue>
    </source>
</reference>
<dbReference type="InterPro" id="IPR018222">
    <property type="entry name" value="Nuclear_transport_factor_2_euk"/>
</dbReference>
<dbReference type="RefSeq" id="XP_025411951.1">
    <property type="nucleotide sequence ID" value="XM_025556166.1"/>
</dbReference>
<organism evidence="2">
    <name type="scientific">Sipha flava</name>
    <name type="common">yellow sugarcane aphid</name>
    <dbReference type="NCBI Taxonomy" id="143950"/>
    <lineage>
        <taxon>Eukaryota</taxon>
        <taxon>Metazoa</taxon>
        <taxon>Ecdysozoa</taxon>
        <taxon>Arthropoda</taxon>
        <taxon>Hexapoda</taxon>
        <taxon>Insecta</taxon>
        <taxon>Pterygota</taxon>
        <taxon>Neoptera</taxon>
        <taxon>Paraneoptera</taxon>
        <taxon>Hemiptera</taxon>
        <taxon>Sternorrhyncha</taxon>
        <taxon>Aphidomorpha</taxon>
        <taxon>Aphidoidea</taxon>
        <taxon>Aphididae</taxon>
        <taxon>Sipha</taxon>
    </lineage>
</organism>
<sequence length="134" mass="15140">MNDKLESDVSTVLKFVQDFFISYDKNRHILHTLFPEDGTFIVLGNRMTGHSAIQQAMLTMATTTHKLNSIDIQSLTMALPDNVSMYQVLCAGDVEFGGDTHLHGFTATLLVYFQRPNVLNVVSFNERCQWPKLS</sequence>
<name>A0A2S2Q9L9_9HEMI</name>
<reference evidence="2" key="1">
    <citation type="submission" date="2018-04" db="EMBL/GenBank/DDBJ databases">
        <title>Transcriptome assembly of Sipha flava.</title>
        <authorList>
            <person name="Scully E.D."/>
            <person name="Geib S.M."/>
            <person name="Palmer N.A."/>
            <person name="Koch K."/>
            <person name="Bradshaw J."/>
            <person name="Heng-Moss T."/>
            <person name="Sarath G."/>
        </authorList>
    </citation>
    <scope>NUCLEOTIDE SEQUENCE</scope>
</reference>
<dbReference type="OrthoDB" id="6574436at2759"/>
<dbReference type="Pfam" id="PF02136">
    <property type="entry name" value="NTF2"/>
    <property type="match status" value="1"/>
</dbReference>
<evidence type="ECO:0000313" key="6">
    <source>
        <dbReference type="RefSeq" id="XP_025411952.1"/>
    </source>
</evidence>
<dbReference type="PROSITE" id="PS50177">
    <property type="entry name" value="NTF2_DOMAIN"/>
    <property type="match status" value="1"/>
</dbReference>
<proteinExistence type="predicted"/>
<keyword evidence="3" id="KW-1185">Reference proteome</keyword>
<protein>
    <submittedName>
        <fullName evidence="2">NTF2-related export protein</fullName>
    </submittedName>
    <submittedName>
        <fullName evidence="4 5">Uncharacterized protein LOC112684579</fullName>
    </submittedName>
</protein>
<gene>
    <name evidence="2" type="primary">Nxt1</name>
    <name evidence="4 5 6" type="synonym">LOC112684579</name>
    <name evidence="2" type="ORF">g.49248</name>
</gene>
<dbReference type="Gene3D" id="3.10.450.50">
    <property type="match status" value="1"/>
</dbReference>
<dbReference type="Proteomes" id="UP000694846">
    <property type="component" value="Unplaced"/>
</dbReference>
<accession>A0A2S2Q9L9</accession>
<evidence type="ECO:0000313" key="3">
    <source>
        <dbReference type="Proteomes" id="UP000694846"/>
    </source>
</evidence>
<evidence type="ECO:0000259" key="1">
    <source>
        <dbReference type="PROSITE" id="PS50177"/>
    </source>
</evidence>
<evidence type="ECO:0000313" key="5">
    <source>
        <dbReference type="RefSeq" id="XP_025411951.1"/>
    </source>
</evidence>
<dbReference type="InterPro" id="IPR002075">
    <property type="entry name" value="NTF2_dom"/>
</dbReference>
<dbReference type="RefSeq" id="XP_025411950.1">
    <property type="nucleotide sequence ID" value="XM_025556165.1"/>
</dbReference>
<evidence type="ECO:0000313" key="2">
    <source>
        <dbReference type="EMBL" id="MBY74424.1"/>
    </source>
</evidence>
<dbReference type="EMBL" id="GGMS01005221">
    <property type="protein sequence ID" value="MBY74424.1"/>
    <property type="molecule type" value="Transcribed_RNA"/>
</dbReference>
<dbReference type="RefSeq" id="XP_025411952.1">
    <property type="nucleotide sequence ID" value="XM_025556167.1"/>
</dbReference>
<dbReference type="AlphaFoldDB" id="A0A2S2Q9L9"/>
<dbReference type="InterPro" id="IPR032710">
    <property type="entry name" value="NTF2-like_dom_sf"/>
</dbReference>
<evidence type="ECO:0000313" key="4">
    <source>
        <dbReference type="RefSeq" id="XP_025411950.1"/>
    </source>
</evidence>
<dbReference type="SUPFAM" id="SSF54427">
    <property type="entry name" value="NTF2-like"/>
    <property type="match status" value="1"/>
</dbReference>